<comment type="subunit">
    <text evidence="3 7">Homodimer.</text>
</comment>
<dbReference type="GO" id="GO:0045936">
    <property type="term" value="P:negative regulation of phosphate metabolic process"/>
    <property type="evidence" value="ECO:0007669"/>
    <property type="project" value="InterPro"/>
</dbReference>
<keyword evidence="10" id="KW-1185">Reference proteome</keyword>
<dbReference type="Proteomes" id="UP000293846">
    <property type="component" value="Unassembled WGS sequence"/>
</dbReference>
<dbReference type="OrthoDB" id="9814256at2"/>
<name>A0A4R1AVG8_9BACI</name>
<dbReference type="EMBL" id="SJTH01000013">
    <property type="protein sequence ID" value="TCJ03777.1"/>
    <property type="molecule type" value="Genomic_DNA"/>
</dbReference>
<dbReference type="NCBIfam" id="TIGR02135">
    <property type="entry name" value="phoU_full"/>
    <property type="match status" value="1"/>
</dbReference>
<evidence type="ECO:0000256" key="7">
    <source>
        <dbReference type="PIRNR" id="PIRNR003107"/>
    </source>
</evidence>
<feature type="domain" description="PhoU" evidence="8">
    <location>
        <begin position="18"/>
        <end position="105"/>
    </location>
</feature>
<dbReference type="PANTHER" id="PTHR42930">
    <property type="entry name" value="PHOSPHATE-SPECIFIC TRANSPORT SYSTEM ACCESSORY PROTEIN PHOU"/>
    <property type="match status" value="1"/>
</dbReference>
<comment type="subcellular location">
    <subcellularLocation>
        <location evidence="1 7">Cytoplasm</location>
    </subcellularLocation>
</comment>
<dbReference type="InterPro" id="IPR028366">
    <property type="entry name" value="PhoU"/>
</dbReference>
<evidence type="ECO:0000313" key="9">
    <source>
        <dbReference type="EMBL" id="TCJ03777.1"/>
    </source>
</evidence>
<dbReference type="Gene3D" id="1.20.58.220">
    <property type="entry name" value="Phosphate transport system protein phou homolog 2, domain 2"/>
    <property type="match status" value="1"/>
</dbReference>
<organism evidence="9 10">
    <name type="scientific">Cytobacillus praedii</name>
    <dbReference type="NCBI Taxonomy" id="1742358"/>
    <lineage>
        <taxon>Bacteria</taxon>
        <taxon>Bacillati</taxon>
        <taxon>Bacillota</taxon>
        <taxon>Bacilli</taxon>
        <taxon>Bacillales</taxon>
        <taxon>Bacillaceae</taxon>
        <taxon>Cytobacillus</taxon>
    </lineage>
</organism>
<feature type="domain" description="PhoU" evidence="8">
    <location>
        <begin position="121"/>
        <end position="205"/>
    </location>
</feature>
<protein>
    <recommendedName>
        <fullName evidence="7">Phosphate-specific transport system accessory protein PhoU</fullName>
    </recommendedName>
</protein>
<comment type="similarity">
    <text evidence="2 7">Belongs to the PhoU family.</text>
</comment>
<reference evidence="9 10" key="1">
    <citation type="submission" date="2019-03" db="EMBL/GenBank/DDBJ databases">
        <authorList>
            <person name="Jensen L."/>
            <person name="Storgaard J."/>
            <person name="Sulaj E."/>
            <person name="Schramm A."/>
            <person name="Marshall I.P.G."/>
        </authorList>
    </citation>
    <scope>NUCLEOTIDE SEQUENCE [LARGE SCALE GENOMIC DNA]</scope>
    <source>
        <strain evidence="9 10">2017H2G3</strain>
    </source>
</reference>
<comment type="caution">
    <text evidence="9">The sequence shown here is derived from an EMBL/GenBank/DDBJ whole genome shotgun (WGS) entry which is preliminary data.</text>
</comment>
<dbReference type="FunFam" id="1.20.58.220:FF:000004">
    <property type="entry name" value="Phosphate-specific transport system accessory protein PhoU"/>
    <property type="match status" value="1"/>
</dbReference>
<dbReference type="STRING" id="1742358.GCA_001439605_02924"/>
<evidence type="ECO:0000256" key="5">
    <source>
        <dbReference type="ARBA" id="ARBA00022490"/>
    </source>
</evidence>
<proteinExistence type="inferred from homology"/>
<evidence type="ECO:0000256" key="4">
    <source>
        <dbReference type="ARBA" id="ARBA00022448"/>
    </source>
</evidence>
<dbReference type="PIRSF" id="PIRSF003107">
    <property type="entry name" value="PhoU"/>
    <property type="match status" value="1"/>
</dbReference>
<dbReference type="GO" id="GO:0005737">
    <property type="term" value="C:cytoplasm"/>
    <property type="evidence" value="ECO:0007669"/>
    <property type="project" value="UniProtKB-SubCell"/>
</dbReference>
<dbReference type="AlphaFoldDB" id="A0A4R1AVG8"/>
<dbReference type="InterPro" id="IPR038078">
    <property type="entry name" value="PhoU-like_sf"/>
</dbReference>
<dbReference type="GO" id="GO:0006817">
    <property type="term" value="P:phosphate ion transport"/>
    <property type="evidence" value="ECO:0007669"/>
    <property type="project" value="UniProtKB-KW"/>
</dbReference>
<dbReference type="RefSeq" id="WP_057767093.1">
    <property type="nucleotide sequence ID" value="NZ_LMBX01000024.1"/>
</dbReference>
<dbReference type="GO" id="GO:0030643">
    <property type="term" value="P:intracellular phosphate ion homeostasis"/>
    <property type="evidence" value="ECO:0007669"/>
    <property type="project" value="InterPro"/>
</dbReference>
<dbReference type="SUPFAM" id="SSF109755">
    <property type="entry name" value="PhoU-like"/>
    <property type="match status" value="1"/>
</dbReference>
<gene>
    <name evidence="9" type="primary">phoU</name>
    <name evidence="9" type="ORF">E0Y62_12545</name>
</gene>
<dbReference type="InterPro" id="IPR026022">
    <property type="entry name" value="PhoU_dom"/>
</dbReference>
<evidence type="ECO:0000256" key="3">
    <source>
        <dbReference type="ARBA" id="ARBA00011738"/>
    </source>
</evidence>
<evidence type="ECO:0000256" key="6">
    <source>
        <dbReference type="ARBA" id="ARBA00022592"/>
    </source>
</evidence>
<keyword evidence="4 7" id="KW-0813">Transport</keyword>
<keyword evidence="6 7" id="KW-0592">Phosphate transport</keyword>
<evidence type="ECO:0000256" key="1">
    <source>
        <dbReference type="ARBA" id="ARBA00004496"/>
    </source>
</evidence>
<dbReference type="PANTHER" id="PTHR42930:SF3">
    <property type="entry name" value="PHOSPHATE-SPECIFIC TRANSPORT SYSTEM ACCESSORY PROTEIN PHOU"/>
    <property type="match status" value="1"/>
</dbReference>
<accession>A0A4R1AVG8</accession>
<dbReference type="Pfam" id="PF01895">
    <property type="entry name" value="PhoU"/>
    <property type="match status" value="2"/>
</dbReference>
<keyword evidence="5 7" id="KW-0963">Cytoplasm</keyword>
<sequence length="219" mass="25111">MVVRENYENKLQELKDKIIEMNRLTVSSFEKAFTAFKTQDIELALKVIEEDTAIDNLEAEINQFVVWLMVKEQPVARDLRGIIGALKISSDIERIADFAVNIAKSTIKIGNPQSLLSMTNIEQMKELSIMMLQKAVQAFLDENMVLAKEVAGLDDQVDEYYGETYKRITSYLSEHPEETNQLVQLLFINRYLERTADHITNIAESAAYLIKGRIYDLNP</sequence>
<comment type="function">
    <text evidence="7">Plays a role in the regulation of phosphate uptake.</text>
</comment>
<evidence type="ECO:0000313" key="10">
    <source>
        <dbReference type="Proteomes" id="UP000293846"/>
    </source>
</evidence>
<evidence type="ECO:0000256" key="2">
    <source>
        <dbReference type="ARBA" id="ARBA00008107"/>
    </source>
</evidence>
<evidence type="ECO:0000259" key="8">
    <source>
        <dbReference type="Pfam" id="PF01895"/>
    </source>
</evidence>